<dbReference type="GO" id="GO:0008233">
    <property type="term" value="F:peptidase activity"/>
    <property type="evidence" value="ECO:0007669"/>
    <property type="project" value="UniProtKB-KW"/>
</dbReference>
<keyword evidence="5" id="KW-1185">Reference proteome</keyword>
<gene>
    <name evidence="4" type="ORF">SP90_09865</name>
</gene>
<name>A0A1B7XCA5_9BACT</name>
<keyword evidence="1" id="KW-0645">Protease</keyword>
<reference evidence="4 5" key="1">
    <citation type="submission" date="2015-01" db="EMBL/GenBank/DDBJ databases">
        <title>Desulfovibrio sp. JC271 draft genome sequence.</title>
        <authorList>
            <person name="Shivani Y."/>
            <person name="Subhash Y."/>
            <person name="Sasikala C."/>
            <person name="Ramana C.V."/>
        </authorList>
    </citation>
    <scope>NUCLEOTIDE SEQUENCE [LARGE SCALE GENOMIC DNA]</scope>
    <source>
        <strain evidence="4 5">JC271</strain>
    </source>
</reference>
<proteinExistence type="inferred from homology"/>
<dbReference type="STRING" id="1560234.SP90_09865"/>
<dbReference type="Pfam" id="PF01136">
    <property type="entry name" value="Peptidase_U32"/>
    <property type="match status" value="1"/>
</dbReference>
<dbReference type="Proteomes" id="UP000091979">
    <property type="component" value="Unassembled WGS sequence"/>
</dbReference>
<dbReference type="AlphaFoldDB" id="A0A1B7XCA5"/>
<keyword evidence="2" id="KW-0378">Hydrolase</keyword>
<evidence type="ECO:0000313" key="5">
    <source>
        <dbReference type="Proteomes" id="UP000091979"/>
    </source>
</evidence>
<dbReference type="InterPro" id="IPR051454">
    <property type="entry name" value="RNA/ubiquinone_mod_enzymes"/>
</dbReference>
<organism evidence="4 5">
    <name type="scientific">Halodesulfovibrio spirochaetisodalis</name>
    <dbReference type="NCBI Taxonomy" id="1560234"/>
    <lineage>
        <taxon>Bacteria</taxon>
        <taxon>Pseudomonadati</taxon>
        <taxon>Thermodesulfobacteriota</taxon>
        <taxon>Desulfovibrionia</taxon>
        <taxon>Desulfovibrionales</taxon>
        <taxon>Desulfovibrionaceae</taxon>
        <taxon>Halodesulfovibrio</taxon>
    </lineage>
</organism>
<protein>
    <submittedName>
        <fullName evidence="4">Peptidase U32</fullName>
    </submittedName>
</protein>
<comment type="similarity">
    <text evidence="3">Belongs to the peptidase U32 family.</text>
</comment>
<dbReference type="PATRIC" id="fig|1560234.3.peg.807"/>
<dbReference type="PANTHER" id="PTHR30217">
    <property type="entry name" value="PEPTIDASE U32 FAMILY"/>
    <property type="match status" value="1"/>
</dbReference>
<dbReference type="PROSITE" id="PS01276">
    <property type="entry name" value="PEPTIDASE_U32"/>
    <property type="match status" value="1"/>
</dbReference>
<dbReference type="RefSeq" id="WP_066855203.1">
    <property type="nucleotide sequence ID" value="NZ_JXMS01000015.1"/>
</dbReference>
<comment type="caution">
    <text evidence="4">The sequence shown here is derived from an EMBL/GenBank/DDBJ whole genome shotgun (WGS) entry which is preliminary data.</text>
</comment>
<sequence length="412" mass="46075">MIKKLPELLCPAGDMDRLDSALLYGADACYLGGKKHSLRASSGGFDWKELEIACAKAHAKNASIYYTLNILPHEQHLAGVEESLEHLAESSVDGLIIADPGVLRMARRIAPNKSIHLSTQANTSNSEAVGFWHDLGIERVNVARELGAHAISKLTKAYPAMEFEVFVHGAMCLALSGRCLLSSWMSQRPANLGECTHPCRFEYKGLEVQDMRLTVEEGMREGPTWDVTHEGPHSAFWAPEDLCLVKYMHWFAKNNVASLKIEGRMKTPSYVAHVVDVYRTAINDVATKQFRYDEYIRELQNTASRNLSTGFFLPKGHRKSVPPLPKKDCTPIVAKLVQKENDSKWQIAVRSPFRADRPVQVMVPGLKRPVLPVGSFQLENHRGEEVDVVHPGMFGFIRCESEHFAEGLFLRG</sequence>
<evidence type="ECO:0000313" key="4">
    <source>
        <dbReference type="EMBL" id="OBQ51506.1"/>
    </source>
</evidence>
<dbReference type="InterPro" id="IPR001539">
    <property type="entry name" value="Peptidase_U32"/>
</dbReference>
<dbReference type="GO" id="GO:0006508">
    <property type="term" value="P:proteolysis"/>
    <property type="evidence" value="ECO:0007669"/>
    <property type="project" value="UniProtKB-KW"/>
</dbReference>
<evidence type="ECO:0000256" key="1">
    <source>
        <dbReference type="ARBA" id="ARBA00022670"/>
    </source>
</evidence>
<dbReference type="OrthoDB" id="9807498at2"/>
<evidence type="ECO:0000256" key="3">
    <source>
        <dbReference type="ARBA" id="ARBA00038374"/>
    </source>
</evidence>
<accession>A0A1B7XCA5</accession>
<dbReference type="EMBL" id="JXMS01000015">
    <property type="protein sequence ID" value="OBQ51506.1"/>
    <property type="molecule type" value="Genomic_DNA"/>
</dbReference>
<evidence type="ECO:0000256" key="2">
    <source>
        <dbReference type="ARBA" id="ARBA00022801"/>
    </source>
</evidence>
<dbReference type="PANTHER" id="PTHR30217:SF6">
    <property type="entry name" value="TRNA HYDROXYLATION PROTEIN P"/>
    <property type="match status" value="1"/>
</dbReference>